<feature type="coiled-coil region" evidence="1">
    <location>
        <begin position="104"/>
        <end position="169"/>
    </location>
</feature>
<keyword evidence="1" id="KW-0175">Coiled coil</keyword>
<dbReference type="Gene3D" id="2.40.30.170">
    <property type="match status" value="1"/>
</dbReference>
<feature type="domain" description="Multidrug resistance protein MdtA-like alpha-helical hairpin" evidence="3">
    <location>
        <begin position="111"/>
        <end position="175"/>
    </location>
</feature>
<name>A0ABW0FMW5_9CAUL</name>
<dbReference type="Pfam" id="PF25876">
    <property type="entry name" value="HH_MFP_RND"/>
    <property type="match status" value="1"/>
</dbReference>
<comment type="caution">
    <text evidence="4">The sequence shown here is derived from an EMBL/GenBank/DDBJ whole genome shotgun (WGS) entry which is preliminary data.</text>
</comment>
<feature type="region of interest" description="Disordered" evidence="2">
    <location>
        <begin position="312"/>
        <end position="340"/>
    </location>
</feature>
<reference evidence="5" key="1">
    <citation type="journal article" date="2019" name="Int. J. Syst. Evol. Microbiol.">
        <title>The Global Catalogue of Microorganisms (GCM) 10K type strain sequencing project: providing services to taxonomists for standard genome sequencing and annotation.</title>
        <authorList>
            <consortium name="The Broad Institute Genomics Platform"/>
            <consortium name="The Broad Institute Genome Sequencing Center for Infectious Disease"/>
            <person name="Wu L."/>
            <person name="Ma J."/>
        </authorList>
    </citation>
    <scope>NUCLEOTIDE SEQUENCE [LARGE SCALE GENOMIC DNA]</scope>
    <source>
        <strain evidence="5">JCM 12125</strain>
    </source>
</reference>
<dbReference type="RefSeq" id="WP_374038492.1">
    <property type="nucleotide sequence ID" value="NZ_CP169082.1"/>
</dbReference>
<dbReference type="Gene3D" id="1.10.287.470">
    <property type="entry name" value="Helix hairpin bin"/>
    <property type="match status" value="1"/>
</dbReference>
<evidence type="ECO:0000256" key="1">
    <source>
        <dbReference type="SAM" id="Coils"/>
    </source>
</evidence>
<feature type="compositionally biased region" description="Polar residues" evidence="2">
    <location>
        <begin position="329"/>
        <end position="340"/>
    </location>
</feature>
<gene>
    <name evidence="4" type="ORF">ACFPIE_01475</name>
</gene>
<dbReference type="EMBL" id="JBHSLF010000002">
    <property type="protein sequence ID" value="MFC5342564.1"/>
    <property type="molecule type" value="Genomic_DNA"/>
</dbReference>
<proteinExistence type="predicted"/>
<dbReference type="PANTHER" id="PTHR30469:SF15">
    <property type="entry name" value="HLYD FAMILY OF SECRETION PROTEINS"/>
    <property type="match status" value="1"/>
</dbReference>
<protein>
    <submittedName>
        <fullName evidence="4">HlyD family secretion protein</fullName>
    </submittedName>
</protein>
<organism evidence="4 5">
    <name type="scientific">Brevundimonas staleyi</name>
    <dbReference type="NCBI Taxonomy" id="74326"/>
    <lineage>
        <taxon>Bacteria</taxon>
        <taxon>Pseudomonadati</taxon>
        <taxon>Pseudomonadota</taxon>
        <taxon>Alphaproteobacteria</taxon>
        <taxon>Caulobacterales</taxon>
        <taxon>Caulobacteraceae</taxon>
        <taxon>Brevundimonas</taxon>
    </lineage>
</organism>
<keyword evidence="5" id="KW-1185">Reference proteome</keyword>
<sequence length="340" mass="36208">MPAFLKNKWLWIGLILIVVIGVGFTMMQSANAAKKAEAEKAEANRQESPYAAIANGKVDIEGGIIQIAARRGGVVREVLVQEGDAVVAGQILARQEDDEPRLALQTATADLASAQSQLNLIQVEIRTAQRELERLQGLVSTNFVAAQRVDQARDAVAQAQARLGSQQAAVQTARARRDQAAYNVELTVIRSPANGRIVRRYANPGAGASTLNVSNMFDLEPQAPRIARAEIVESDIPNVATGQAVEITPEGDPSKVYVGTVLRRAAVFGARKLASDDPSQRSDERVVEVVVTAGDAPLLIGQRVLVKFMKPGQTAGAPRTPSVGVPATRSMQTPQARAAG</sequence>
<evidence type="ECO:0000313" key="5">
    <source>
        <dbReference type="Proteomes" id="UP001596152"/>
    </source>
</evidence>
<evidence type="ECO:0000256" key="2">
    <source>
        <dbReference type="SAM" id="MobiDB-lite"/>
    </source>
</evidence>
<evidence type="ECO:0000313" key="4">
    <source>
        <dbReference type="EMBL" id="MFC5342564.1"/>
    </source>
</evidence>
<dbReference type="Gene3D" id="2.40.50.100">
    <property type="match status" value="1"/>
</dbReference>
<dbReference type="InterPro" id="IPR058624">
    <property type="entry name" value="MdtA-like_HH"/>
</dbReference>
<dbReference type="SUPFAM" id="SSF111369">
    <property type="entry name" value="HlyD-like secretion proteins"/>
    <property type="match status" value="1"/>
</dbReference>
<evidence type="ECO:0000259" key="3">
    <source>
        <dbReference type="Pfam" id="PF25876"/>
    </source>
</evidence>
<accession>A0ABW0FMW5</accession>
<dbReference type="Proteomes" id="UP001596152">
    <property type="component" value="Unassembled WGS sequence"/>
</dbReference>
<dbReference type="PANTHER" id="PTHR30469">
    <property type="entry name" value="MULTIDRUG RESISTANCE PROTEIN MDTA"/>
    <property type="match status" value="1"/>
</dbReference>